<dbReference type="GO" id="GO:0015344">
    <property type="term" value="F:siderophore uptake transmembrane transporter activity"/>
    <property type="evidence" value="ECO:0007669"/>
    <property type="project" value="TreeGrafter"/>
</dbReference>
<dbReference type="InterPro" id="IPR057601">
    <property type="entry name" value="Oar-like_b-barrel"/>
</dbReference>
<dbReference type="InterPro" id="IPR039426">
    <property type="entry name" value="TonB-dep_rcpt-like"/>
</dbReference>
<evidence type="ECO:0000256" key="6">
    <source>
        <dbReference type="ARBA" id="ARBA00023237"/>
    </source>
</evidence>
<protein>
    <submittedName>
        <fullName evidence="10">Membrane protein</fullName>
    </submittedName>
</protein>
<accession>A0AA48KFF6</accession>
<dbReference type="AlphaFoldDB" id="A0AA48KFF6"/>
<keyword evidence="3 7" id="KW-1134">Transmembrane beta strand</keyword>
<evidence type="ECO:0000256" key="1">
    <source>
        <dbReference type="ARBA" id="ARBA00004571"/>
    </source>
</evidence>
<dbReference type="SUPFAM" id="SSF56935">
    <property type="entry name" value="Porins"/>
    <property type="match status" value="1"/>
</dbReference>
<evidence type="ECO:0000259" key="9">
    <source>
        <dbReference type="Pfam" id="PF25183"/>
    </source>
</evidence>
<dbReference type="Gene3D" id="2.60.40.1120">
    <property type="entry name" value="Carboxypeptidase-like, regulatory domain"/>
    <property type="match status" value="1"/>
</dbReference>
<gene>
    <name evidence="10" type="ORF">METESE_32200</name>
</gene>
<dbReference type="InterPro" id="IPR012910">
    <property type="entry name" value="Plug_dom"/>
</dbReference>
<evidence type="ECO:0000313" key="10">
    <source>
        <dbReference type="EMBL" id="BDU78262.1"/>
    </source>
</evidence>
<organism evidence="10 11">
    <name type="scientific">Mesoterricola sediminis</name>
    <dbReference type="NCBI Taxonomy" id="2927980"/>
    <lineage>
        <taxon>Bacteria</taxon>
        <taxon>Pseudomonadati</taxon>
        <taxon>Acidobacteriota</taxon>
        <taxon>Holophagae</taxon>
        <taxon>Holophagales</taxon>
        <taxon>Holophagaceae</taxon>
        <taxon>Mesoterricola</taxon>
    </lineage>
</organism>
<evidence type="ECO:0000256" key="4">
    <source>
        <dbReference type="ARBA" id="ARBA00022692"/>
    </source>
</evidence>
<keyword evidence="11" id="KW-1185">Reference proteome</keyword>
<dbReference type="Gene3D" id="2.170.130.10">
    <property type="entry name" value="TonB-dependent receptor, plug domain"/>
    <property type="match status" value="1"/>
</dbReference>
<name>A0AA48KFF6_9BACT</name>
<sequence length="978" mass="106301">MHRYFNQLGRIGAIIAVGSVSLIAQGTQTCTITGEVLESNGAGIAGVTVRLTSPNLQGARVLASDEKGRFIARLLPPGVYTIELTKTGYNAFKTTEKIGIDQNYQPRFTMAKTVGAVVEVVATNTAVDKTDVKTASNYSLDNVDQLPTTNRTMETVALLTPGVVSGVGGRVQIRGAMTSGNLYLVDGQNVADNAYGNRGVRMIDDAVEEMQVITGAISAEYGSVDGGVMNAVTRSGGNTFTGQWREELSNPQWNAVQPMQNRAAITNQLSEQKTFSLGGYILKDRLWFSGSYFRTSVNTSSSLGSGALGTIAGNSNYNYNREEIRRQLKLTWLINQNHTLVYAWQNSQNAENLRDYSAGELASLIPQTYKDSLYNVALRSVWSSNLTSDLRFGQKKQTYGAGPSVDGSQIANSPIYDDATGYYYNHGIFNANDGGDHRDNHTINAKVSLFWDAAGSHATDFGADYYEGIRRSRNEQTSTGYILEVDAFSYAARTGIPVAMWVYESGAGEAKTKTTGVYLNDKWTVNNKLAFQIGLRYDKYKAESDTGITTVSANGFSPRLGLKYDILGDAQWVLGASWARYNSAVAEGITTQVTRQGNPKEIDYYWTGDPNTALPVAPGSDIWNLAKYPQTAANVAWYGNPSLNVKLSNDLKAPHVDETQLSAAYSFKSDLFGTGAVKLTYVNKEWHDLLDYQQGNMGTVTDTAAAFTAYMKVWGNSSVAKRKYHDLELDAQAQKGTWSFAGNITWARTEGNYEGEGSSTPARGEGLQAWTTTNIASSHAAATLGQPRTVSFSPDITSPYGALTGNVPLRMRMTGSYYHDSAYGRTTWGLIYRFDSGAHYSLTRNITPGQIDVDLAYVGAGTNFTQYYGNQRGQFVAPASAFMDLSITQDWQLAKVKGTPVKAFVKMVITNVWNHQQILGWNTTMNKATGVAANSSSYNGSNLAVNSAWVPGSSFGKQTGSSNFGAARSFFLSAGVRF</sequence>
<feature type="domain" description="TonB-dependent receptor plug" evidence="8">
    <location>
        <begin position="139"/>
        <end position="224"/>
    </location>
</feature>
<dbReference type="EMBL" id="AP027081">
    <property type="protein sequence ID" value="BDU78262.1"/>
    <property type="molecule type" value="Genomic_DNA"/>
</dbReference>
<keyword evidence="4 7" id="KW-0812">Transmembrane</keyword>
<dbReference type="Pfam" id="PF13620">
    <property type="entry name" value="CarboxypepD_reg"/>
    <property type="match status" value="1"/>
</dbReference>
<evidence type="ECO:0000256" key="7">
    <source>
        <dbReference type="PROSITE-ProRule" id="PRU01360"/>
    </source>
</evidence>
<feature type="domain" description="TonB-dependent transporter Oar-like beta-barrel" evidence="9">
    <location>
        <begin position="314"/>
        <end position="542"/>
    </location>
</feature>
<dbReference type="KEGG" id="msea:METESE_32200"/>
<evidence type="ECO:0000256" key="5">
    <source>
        <dbReference type="ARBA" id="ARBA00023136"/>
    </source>
</evidence>
<dbReference type="GO" id="GO:0044718">
    <property type="term" value="P:siderophore transmembrane transport"/>
    <property type="evidence" value="ECO:0007669"/>
    <property type="project" value="TreeGrafter"/>
</dbReference>
<dbReference type="Pfam" id="PF07715">
    <property type="entry name" value="Plug"/>
    <property type="match status" value="1"/>
</dbReference>
<proteinExistence type="inferred from homology"/>
<dbReference type="InterPro" id="IPR037066">
    <property type="entry name" value="Plug_dom_sf"/>
</dbReference>
<dbReference type="InterPro" id="IPR036942">
    <property type="entry name" value="Beta-barrel_TonB_sf"/>
</dbReference>
<evidence type="ECO:0000313" key="11">
    <source>
        <dbReference type="Proteomes" id="UP001228113"/>
    </source>
</evidence>
<dbReference type="GO" id="GO:0009279">
    <property type="term" value="C:cell outer membrane"/>
    <property type="evidence" value="ECO:0007669"/>
    <property type="project" value="UniProtKB-SubCell"/>
</dbReference>
<dbReference type="PROSITE" id="PS52016">
    <property type="entry name" value="TONB_DEPENDENT_REC_3"/>
    <property type="match status" value="1"/>
</dbReference>
<evidence type="ECO:0000256" key="3">
    <source>
        <dbReference type="ARBA" id="ARBA00022452"/>
    </source>
</evidence>
<reference evidence="10" key="1">
    <citation type="journal article" date="2023" name="Int. J. Syst. Evol. Microbiol.">
        <title>Mesoterricola silvestris gen. nov., sp. nov., Mesoterricola sediminis sp. nov., Geothrix oryzae sp. nov., Geothrix edaphica sp. nov., Geothrix rubra sp. nov., and Geothrix limicola sp. nov., six novel members of Acidobacteriota isolated from soils.</title>
        <authorList>
            <person name="Itoh H."/>
            <person name="Sugisawa Y."/>
            <person name="Mise K."/>
            <person name="Xu Z."/>
            <person name="Kuniyasu M."/>
            <person name="Ushijima N."/>
            <person name="Kawano K."/>
            <person name="Kobayashi E."/>
            <person name="Shiratori Y."/>
            <person name="Masuda Y."/>
            <person name="Senoo K."/>
        </authorList>
    </citation>
    <scope>NUCLEOTIDE SEQUENCE</scope>
    <source>
        <strain evidence="10">W786</strain>
    </source>
</reference>
<dbReference type="Proteomes" id="UP001228113">
    <property type="component" value="Chromosome"/>
</dbReference>
<dbReference type="Pfam" id="PF25183">
    <property type="entry name" value="OMP_b-brl_4"/>
    <property type="match status" value="1"/>
</dbReference>
<dbReference type="PANTHER" id="PTHR30069:SF46">
    <property type="entry name" value="OAR PROTEIN"/>
    <property type="match status" value="1"/>
</dbReference>
<evidence type="ECO:0000256" key="2">
    <source>
        <dbReference type="ARBA" id="ARBA00022448"/>
    </source>
</evidence>
<keyword evidence="6 7" id="KW-0998">Cell outer membrane</keyword>
<comment type="similarity">
    <text evidence="7">Belongs to the TonB-dependent receptor family.</text>
</comment>
<dbReference type="SUPFAM" id="SSF49464">
    <property type="entry name" value="Carboxypeptidase regulatory domain-like"/>
    <property type="match status" value="1"/>
</dbReference>
<comment type="subcellular location">
    <subcellularLocation>
        <location evidence="1 7">Cell outer membrane</location>
        <topology evidence="1 7">Multi-pass membrane protein</topology>
    </subcellularLocation>
</comment>
<dbReference type="InterPro" id="IPR008969">
    <property type="entry name" value="CarboxyPept-like_regulatory"/>
</dbReference>
<dbReference type="PANTHER" id="PTHR30069">
    <property type="entry name" value="TONB-DEPENDENT OUTER MEMBRANE RECEPTOR"/>
    <property type="match status" value="1"/>
</dbReference>
<keyword evidence="2 7" id="KW-0813">Transport</keyword>
<evidence type="ECO:0000259" key="8">
    <source>
        <dbReference type="Pfam" id="PF07715"/>
    </source>
</evidence>
<dbReference type="Gene3D" id="2.40.170.20">
    <property type="entry name" value="TonB-dependent receptor, beta-barrel domain"/>
    <property type="match status" value="1"/>
</dbReference>
<keyword evidence="5 7" id="KW-0472">Membrane</keyword>